<keyword evidence="4" id="KW-1185">Reference proteome</keyword>
<keyword evidence="1" id="KW-0479">Metal-binding</keyword>
<dbReference type="EMBL" id="KQ964533">
    <property type="protein sequence ID" value="KXN69464.1"/>
    <property type="molecule type" value="Genomic_DNA"/>
</dbReference>
<keyword evidence="1" id="KW-0540">Nuclease</keyword>
<dbReference type="InterPro" id="IPR027417">
    <property type="entry name" value="P-loop_NTPase"/>
</dbReference>
<keyword evidence="1" id="KW-0408">Iron</keyword>
<dbReference type="AlphaFoldDB" id="A0A137P3I9"/>
<keyword evidence="1" id="KW-0158">Chromosome</keyword>
<sequence>MNSDIMKLSNKLIYSDSLHCGNEQVANSKLILNSQGWVNDSLHSLENSSCYGGEGCWLKHCLNPNNSVIFLNTQKLKDYEVREGELIYNEAEISLIEQLVNSFNQSGLPLTRIGVLSPYKKQTSLLQKKFSKVTDLEILTIDKSQGRDKELIIISFVRSNATEKVGNLLKDWKRINVALTRAKYKLILIGNRATL</sequence>
<dbReference type="GO" id="GO:0005524">
    <property type="term" value="F:ATP binding"/>
    <property type="evidence" value="ECO:0007669"/>
    <property type="project" value="UniProtKB-UniRule"/>
</dbReference>
<keyword evidence="1" id="KW-0378">Hydrolase</keyword>
<dbReference type="GO" id="GO:0046872">
    <property type="term" value="F:metal ion binding"/>
    <property type="evidence" value="ECO:0007669"/>
    <property type="project" value="UniProtKB-UniRule"/>
</dbReference>
<comment type="function">
    <text evidence="1">Key enzyme involved in DNA replication and DNA repair. Involved in Okazaki fragments processing by cleaving long flaps that escape FEN1: flaps that are longer than 27 nucleotides are coated by replication protein A complex (RPA), leading to recruit DNA2 which cleaves the flap until it is too short to bind RPA and becomes a substrate for FEN1. Also involved in 5'-end resection of DNA during double-strand break (DSB) repair by mediating the cleavage of 5'-ssDNA.</text>
</comment>
<evidence type="ECO:0000313" key="4">
    <source>
        <dbReference type="Proteomes" id="UP000070444"/>
    </source>
</evidence>
<dbReference type="GO" id="GO:0071932">
    <property type="term" value="P:replication fork reversal"/>
    <property type="evidence" value="ECO:0007669"/>
    <property type="project" value="TreeGrafter"/>
</dbReference>
<dbReference type="STRING" id="796925.A0A137P3I9"/>
<gene>
    <name evidence="3" type="ORF">CONCODRAFT_25954</name>
</gene>
<keyword evidence="1" id="KW-0235">DNA replication</keyword>
<evidence type="ECO:0000256" key="1">
    <source>
        <dbReference type="RuleBase" id="RU367041"/>
    </source>
</evidence>
<keyword evidence="1" id="KW-0411">Iron-sulfur</keyword>
<dbReference type="GO" id="GO:0017108">
    <property type="term" value="F:5'-flap endonuclease activity"/>
    <property type="evidence" value="ECO:0007669"/>
    <property type="project" value="UniProtKB-UniRule"/>
</dbReference>
<organism evidence="3 4">
    <name type="scientific">Conidiobolus coronatus (strain ATCC 28846 / CBS 209.66 / NRRL 28638)</name>
    <name type="common">Delacroixia coronata</name>
    <dbReference type="NCBI Taxonomy" id="796925"/>
    <lineage>
        <taxon>Eukaryota</taxon>
        <taxon>Fungi</taxon>
        <taxon>Fungi incertae sedis</taxon>
        <taxon>Zoopagomycota</taxon>
        <taxon>Entomophthoromycotina</taxon>
        <taxon>Entomophthoromycetes</taxon>
        <taxon>Entomophthorales</taxon>
        <taxon>Ancylistaceae</taxon>
        <taxon>Conidiobolus</taxon>
    </lineage>
</organism>
<comment type="subcellular location">
    <subcellularLocation>
        <location evidence="1">Nucleus</location>
    </subcellularLocation>
    <subcellularLocation>
        <location evidence="1">Chromosome</location>
    </subcellularLocation>
</comment>
<keyword evidence="1" id="KW-0067">ATP-binding</keyword>
<dbReference type="Gene3D" id="3.40.50.300">
    <property type="entry name" value="P-loop containing nucleotide triphosphate hydrolases"/>
    <property type="match status" value="1"/>
</dbReference>
<reference evidence="3 4" key="1">
    <citation type="journal article" date="2015" name="Genome Biol. Evol.">
        <title>Phylogenomic analyses indicate that early fungi evolved digesting cell walls of algal ancestors of land plants.</title>
        <authorList>
            <person name="Chang Y."/>
            <person name="Wang S."/>
            <person name="Sekimoto S."/>
            <person name="Aerts A.L."/>
            <person name="Choi C."/>
            <person name="Clum A."/>
            <person name="LaButti K.M."/>
            <person name="Lindquist E.A."/>
            <person name="Yee Ngan C."/>
            <person name="Ohm R.A."/>
            <person name="Salamov A.A."/>
            <person name="Grigoriev I.V."/>
            <person name="Spatafora J.W."/>
            <person name="Berbee M.L."/>
        </authorList>
    </citation>
    <scope>NUCLEOTIDE SEQUENCE [LARGE SCALE GENOMIC DNA]</scope>
    <source>
        <strain evidence="3 4">NRRL 28638</strain>
    </source>
</reference>
<comment type="catalytic activity">
    <reaction evidence="1">
        <text>ATP + H2O = ADP + phosphate + H(+)</text>
        <dbReference type="Rhea" id="RHEA:13065"/>
        <dbReference type="ChEBI" id="CHEBI:15377"/>
        <dbReference type="ChEBI" id="CHEBI:15378"/>
        <dbReference type="ChEBI" id="CHEBI:30616"/>
        <dbReference type="ChEBI" id="CHEBI:43474"/>
        <dbReference type="ChEBI" id="CHEBI:456216"/>
        <dbReference type="EC" id="3.6.4.12"/>
    </reaction>
</comment>
<feature type="non-terminal residue" evidence="3">
    <location>
        <position position="195"/>
    </location>
</feature>
<dbReference type="GO" id="GO:0033567">
    <property type="term" value="P:DNA replication, Okazaki fragment processing"/>
    <property type="evidence" value="ECO:0007669"/>
    <property type="project" value="UniProtKB-UniRule"/>
</dbReference>
<dbReference type="InterPro" id="IPR045055">
    <property type="entry name" value="DNA2/NAM7-like"/>
</dbReference>
<dbReference type="SUPFAM" id="SSF52540">
    <property type="entry name" value="P-loop containing nucleoside triphosphate hydrolases"/>
    <property type="match status" value="1"/>
</dbReference>
<dbReference type="GO" id="GO:0005694">
    <property type="term" value="C:chromosome"/>
    <property type="evidence" value="ECO:0007669"/>
    <property type="project" value="UniProtKB-SubCell"/>
</dbReference>
<dbReference type="GO" id="GO:0017116">
    <property type="term" value="F:single-stranded DNA helicase activity"/>
    <property type="evidence" value="ECO:0007669"/>
    <property type="project" value="UniProtKB-UniRule"/>
</dbReference>
<dbReference type="GO" id="GO:0005737">
    <property type="term" value="C:cytoplasm"/>
    <property type="evidence" value="ECO:0007669"/>
    <property type="project" value="TreeGrafter"/>
</dbReference>
<keyword evidence="1" id="KW-0547">Nucleotide-binding</keyword>
<comment type="similarity">
    <text evidence="1">Belongs to the DNA2/NAM7 helicase family.</text>
</comment>
<evidence type="ECO:0000313" key="3">
    <source>
        <dbReference type="EMBL" id="KXN69464.1"/>
    </source>
</evidence>
<dbReference type="Proteomes" id="UP000070444">
    <property type="component" value="Unassembled WGS sequence"/>
</dbReference>
<dbReference type="OrthoDB" id="6513042at2759"/>
<dbReference type="GO" id="GO:0051539">
    <property type="term" value="F:4 iron, 4 sulfur cluster binding"/>
    <property type="evidence" value="ECO:0007669"/>
    <property type="project" value="UniProtKB-UniRule"/>
</dbReference>
<keyword evidence="1" id="KW-0511">Multifunctional enzyme</keyword>
<dbReference type="EC" id="3.1.-.-" evidence="1"/>
<keyword evidence="1" id="KW-0539">Nucleus</keyword>
<dbReference type="GO" id="GO:0005634">
    <property type="term" value="C:nucleus"/>
    <property type="evidence" value="ECO:0007669"/>
    <property type="project" value="UniProtKB-SubCell"/>
</dbReference>
<keyword evidence="1" id="KW-0227">DNA damage</keyword>
<dbReference type="Pfam" id="PF13087">
    <property type="entry name" value="AAA_12"/>
    <property type="match status" value="1"/>
</dbReference>
<keyword evidence="1" id="KW-0234">DNA repair</keyword>
<accession>A0A137P3I9</accession>
<dbReference type="GO" id="GO:0006281">
    <property type="term" value="P:DNA repair"/>
    <property type="evidence" value="ECO:0007669"/>
    <property type="project" value="UniProtKB-KW"/>
</dbReference>
<dbReference type="InterPro" id="IPR041679">
    <property type="entry name" value="DNA2/NAM7-like_C"/>
</dbReference>
<dbReference type="OMA" id="CANDIIA"/>
<dbReference type="PANTHER" id="PTHR10887">
    <property type="entry name" value="DNA2/NAM7 HELICASE FAMILY"/>
    <property type="match status" value="1"/>
</dbReference>
<dbReference type="PANTHER" id="PTHR10887:SF433">
    <property type="entry name" value="DNA REPLICATION ATP-DEPENDENT HELICASE_NUCLEASE DNA2"/>
    <property type="match status" value="1"/>
</dbReference>
<name>A0A137P3I9_CONC2</name>
<keyword evidence="1" id="KW-0004">4Fe-4S</keyword>
<dbReference type="EC" id="3.6.4.12" evidence="1"/>
<dbReference type="GO" id="GO:0003677">
    <property type="term" value="F:DNA binding"/>
    <property type="evidence" value="ECO:0007669"/>
    <property type="project" value="UniProtKB-UniRule"/>
</dbReference>
<protein>
    <recommendedName>
        <fullName evidence="1">DNA replication ATP-dependent helicase/nuclease</fullName>
        <ecNumber evidence="1">3.1.-.-</ecNumber>
        <ecNumber evidence="1">3.6.4.12</ecNumber>
    </recommendedName>
</protein>
<evidence type="ECO:0000259" key="2">
    <source>
        <dbReference type="Pfam" id="PF13087"/>
    </source>
</evidence>
<keyword evidence="1" id="KW-0347">Helicase</keyword>
<proteinExistence type="inferred from homology"/>
<keyword evidence="1" id="KW-0238">DNA-binding</keyword>
<dbReference type="CDD" id="cd18808">
    <property type="entry name" value="SF1_C_Upf1"/>
    <property type="match status" value="1"/>
</dbReference>
<dbReference type="InterPro" id="IPR047187">
    <property type="entry name" value="SF1_C_Upf1"/>
</dbReference>
<feature type="domain" description="DNA2/NAM7 helicase-like C-terminal" evidence="2">
    <location>
        <begin position="1"/>
        <end position="192"/>
    </location>
</feature>